<accession>A0A410WA28</accession>
<organism evidence="8 9">
    <name type="scientific">Corynebacterium pelargi</name>
    <dbReference type="NCBI Taxonomy" id="1471400"/>
    <lineage>
        <taxon>Bacteria</taxon>
        <taxon>Bacillati</taxon>
        <taxon>Actinomycetota</taxon>
        <taxon>Actinomycetes</taxon>
        <taxon>Mycobacteriales</taxon>
        <taxon>Corynebacteriaceae</taxon>
        <taxon>Corynebacterium</taxon>
    </lineage>
</organism>
<dbReference type="InterPro" id="IPR017925">
    <property type="entry name" value="DHFR_CS"/>
</dbReference>
<evidence type="ECO:0000256" key="6">
    <source>
        <dbReference type="ARBA" id="ARBA00023002"/>
    </source>
</evidence>
<proteinExistence type="inferred from homology"/>
<comment type="similarity">
    <text evidence="2 7">Belongs to the dihydrofolate reductase family.</text>
</comment>
<evidence type="ECO:0000256" key="7">
    <source>
        <dbReference type="RuleBase" id="RU004474"/>
    </source>
</evidence>
<keyword evidence="4" id="KW-0554">One-carbon metabolism</keyword>
<evidence type="ECO:0000256" key="5">
    <source>
        <dbReference type="ARBA" id="ARBA00022857"/>
    </source>
</evidence>
<evidence type="ECO:0000313" key="8">
    <source>
        <dbReference type="EMBL" id="QAU52811.1"/>
    </source>
</evidence>
<dbReference type="EC" id="1.5.1.3" evidence="3"/>
<dbReference type="EMBL" id="CP035299">
    <property type="protein sequence ID" value="QAU52811.1"/>
    <property type="molecule type" value="Genomic_DNA"/>
</dbReference>
<keyword evidence="5" id="KW-0521">NADP</keyword>
<evidence type="ECO:0000256" key="4">
    <source>
        <dbReference type="ARBA" id="ARBA00022563"/>
    </source>
</evidence>
<dbReference type="Proteomes" id="UP000288929">
    <property type="component" value="Chromosome"/>
</dbReference>
<dbReference type="RefSeq" id="WP_128890210.1">
    <property type="nucleotide sequence ID" value="NZ_BMCX01000003.1"/>
</dbReference>
<dbReference type="CDD" id="cd00209">
    <property type="entry name" value="DHFR"/>
    <property type="match status" value="1"/>
</dbReference>
<evidence type="ECO:0000313" key="9">
    <source>
        <dbReference type="Proteomes" id="UP000288929"/>
    </source>
</evidence>
<dbReference type="PRINTS" id="PR00070">
    <property type="entry name" value="DHFR"/>
</dbReference>
<protein>
    <recommendedName>
        <fullName evidence="3">dihydrofolate reductase</fullName>
        <ecNumber evidence="3">1.5.1.3</ecNumber>
    </recommendedName>
</protein>
<dbReference type="PROSITE" id="PS00075">
    <property type="entry name" value="DHFR_1"/>
    <property type="match status" value="1"/>
</dbReference>
<dbReference type="GO" id="GO:0046452">
    <property type="term" value="P:dihydrofolate metabolic process"/>
    <property type="evidence" value="ECO:0007669"/>
    <property type="project" value="TreeGrafter"/>
</dbReference>
<dbReference type="SUPFAM" id="SSF53597">
    <property type="entry name" value="Dihydrofolate reductase-like"/>
    <property type="match status" value="1"/>
</dbReference>
<keyword evidence="9" id="KW-1185">Reference proteome</keyword>
<dbReference type="OrthoDB" id="9804315at2"/>
<dbReference type="GO" id="GO:0050661">
    <property type="term" value="F:NADP binding"/>
    <property type="evidence" value="ECO:0007669"/>
    <property type="project" value="InterPro"/>
</dbReference>
<dbReference type="AlphaFoldDB" id="A0A410WA28"/>
<evidence type="ECO:0000256" key="1">
    <source>
        <dbReference type="ARBA" id="ARBA00004903"/>
    </source>
</evidence>
<dbReference type="PROSITE" id="PS51330">
    <property type="entry name" value="DHFR_2"/>
    <property type="match status" value="1"/>
</dbReference>
<dbReference type="InterPro" id="IPR024072">
    <property type="entry name" value="DHFR-like_dom_sf"/>
</dbReference>
<reference evidence="8 9" key="1">
    <citation type="submission" date="2019-01" db="EMBL/GenBank/DDBJ databases">
        <authorList>
            <person name="Ruckert C."/>
            <person name="Busche T."/>
            <person name="Kalinowski J."/>
        </authorList>
    </citation>
    <scope>NUCLEOTIDE SEQUENCE [LARGE SCALE GENOMIC DNA]</scope>
    <source>
        <strain evidence="8 9">136/3</strain>
    </source>
</reference>
<name>A0A410WA28_9CORY</name>
<dbReference type="Gene3D" id="3.40.430.10">
    <property type="entry name" value="Dihydrofolate Reductase, subunit A"/>
    <property type="match status" value="1"/>
</dbReference>
<dbReference type="PANTHER" id="PTHR48069:SF3">
    <property type="entry name" value="DIHYDROFOLATE REDUCTASE"/>
    <property type="match status" value="1"/>
</dbReference>
<dbReference type="InterPro" id="IPR001796">
    <property type="entry name" value="DHFR_dom"/>
</dbReference>
<dbReference type="Pfam" id="PF00186">
    <property type="entry name" value="DHFR_1"/>
    <property type="match status" value="1"/>
</dbReference>
<dbReference type="GO" id="GO:0046654">
    <property type="term" value="P:tetrahydrofolate biosynthetic process"/>
    <property type="evidence" value="ECO:0007669"/>
    <property type="project" value="UniProtKB-UniPathway"/>
</dbReference>
<keyword evidence="6 8" id="KW-0560">Oxidoreductase</keyword>
<evidence type="ECO:0000256" key="2">
    <source>
        <dbReference type="ARBA" id="ARBA00009539"/>
    </source>
</evidence>
<dbReference type="GO" id="GO:0005829">
    <property type="term" value="C:cytosol"/>
    <property type="evidence" value="ECO:0007669"/>
    <property type="project" value="TreeGrafter"/>
</dbReference>
<evidence type="ECO:0000256" key="3">
    <source>
        <dbReference type="ARBA" id="ARBA00012856"/>
    </source>
</evidence>
<sequence length="169" mass="18880">MKAIWAQSIDGVIGDGKDMPWHIPEDLAHFKRTTNGEAVLMGRSTWESIPPRFRPLPGRENLVVSSRQPGEWSKGAEVVAQIPKLFDAWVIGGGSVYTQTLPLCSEVVITEVDAQLGPVLGDRAVFAPKVEDFELVSCGQWQHSRGWVLGEGDQQLPVRFRIKHLRRKQ</sequence>
<dbReference type="UniPathway" id="UPA00077">
    <property type="reaction ID" value="UER00158"/>
</dbReference>
<comment type="pathway">
    <text evidence="1">Cofactor biosynthesis; tetrahydrofolate biosynthesis; 5,6,7,8-tetrahydrofolate from 7,8-dihydrofolate: step 1/1.</text>
</comment>
<dbReference type="GO" id="GO:0046655">
    <property type="term" value="P:folic acid metabolic process"/>
    <property type="evidence" value="ECO:0007669"/>
    <property type="project" value="TreeGrafter"/>
</dbReference>
<dbReference type="PANTHER" id="PTHR48069">
    <property type="entry name" value="DIHYDROFOLATE REDUCTASE"/>
    <property type="match status" value="1"/>
</dbReference>
<gene>
    <name evidence="8" type="primary">folA</name>
    <name evidence="8" type="ORF">CPELA_07755</name>
</gene>
<dbReference type="GO" id="GO:0004146">
    <property type="term" value="F:dihydrofolate reductase activity"/>
    <property type="evidence" value="ECO:0007669"/>
    <property type="project" value="UniProtKB-EC"/>
</dbReference>
<dbReference type="GO" id="GO:0006730">
    <property type="term" value="P:one-carbon metabolic process"/>
    <property type="evidence" value="ECO:0007669"/>
    <property type="project" value="UniProtKB-KW"/>
</dbReference>
<dbReference type="KEGG" id="cpeg:CPELA_07755"/>
<dbReference type="InterPro" id="IPR012259">
    <property type="entry name" value="DHFR"/>
</dbReference>